<dbReference type="EMBL" id="MHSA01000011">
    <property type="protein sequence ID" value="OHA34610.1"/>
    <property type="molecule type" value="Genomic_DNA"/>
</dbReference>
<dbReference type="Proteomes" id="UP000177797">
    <property type="component" value="Unassembled WGS sequence"/>
</dbReference>
<evidence type="ECO:0000313" key="2">
    <source>
        <dbReference type="Proteomes" id="UP000177797"/>
    </source>
</evidence>
<comment type="caution">
    <text evidence="1">The sequence shown here is derived from an EMBL/GenBank/DDBJ whole genome shotgun (WGS) entry which is preliminary data.</text>
</comment>
<protein>
    <submittedName>
        <fullName evidence="1">Uncharacterized protein</fullName>
    </submittedName>
</protein>
<dbReference type="AlphaFoldDB" id="A0A1G2NEU5"/>
<name>A0A1G2NEU5_9BACT</name>
<gene>
    <name evidence="1" type="ORF">A2938_03620</name>
</gene>
<evidence type="ECO:0000313" key="1">
    <source>
        <dbReference type="EMBL" id="OHA34610.1"/>
    </source>
</evidence>
<organism evidence="1 2">
    <name type="scientific">Candidatus Taylorbacteria bacterium RIFCSPLOWO2_01_FULL_48_100</name>
    <dbReference type="NCBI Taxonomy" id="1802322"/>
    <lineage>
        <taxon>Bacteria</taxon>
        <taxon>Candidatus Tayloriibacteriota</taxon>
    </lineage>
</organism>
<accession>A0A1G2NEU5</accession>
<reference evidence="1 2" key="1">
    <citation type="journal article" date="2016" name="Nat. Commun.">
        <title>Thousands of microbial genomes shed light on interconnected biogeochemical processes in an aquifer system.</title>
        <authorList>
            <person name="Anantharaman K."/>
            <person name="Brown C.T."/>
            <person name="Hug L.A."/>
            <person name="Sharon I."/>
            <person name="Castelle C.J."/>
            <person name="Probst A.J."/>
            <person name="Thomas B.C."/>
            <person name="Singh A."/>
            <person name="Wilkins M.J."/>
            <person name="Karaoz U."/>
            <person name="Brodie E.L."/>
            <person name="Williams K.H."/>
            <person name="Hubbard S.S."/>
            <person name="Banfield J.F."/>
        </authorList>
    </citation>
    <scope>NUCLEOTIDE SEQUENCE [LARGE SCALE GENOMIC DNA]</scope>
</reference>
<sequence length="60" mass="6436">MDSTTSLEPETVKEMPPTLMTASVVSDTSLNVANASTGAKISNPARKKILFIKIQQECVI</sequence>
<proteinExistence type="predicted"/>